<evidence type="ECO:0000313" key="3">
    <source>
        <dbReference type="Proteomes" id="UP000199181"/>
    </source>
</evidence>
<gene>
    <name evidence="2" type="ORF">SAMN05443639_104407</name>
</gene>
<name>A0A1I0HCH6_9BACT</name>
<dbReference type="Pfam" id="PF13091">
    <property type="entry name" value="PLDc_2"/>
    <property type="match status" value="1"/>
</dbReference>
<accession>A0A1I0HCH6</accession>
<evidence type="ECO:0000259" key="1">
    <source>
        <dbReference type="Pfam" id="PF13091"/>
    </source>
</evidence>
<dbReference type="Gene3D" id="3.30.870.10">
    <property type="entry name" value="Endonuclease Chain A"/>
    <property type="match status" value="1"/>
</dbReference>
<dbReference type="InterPro" id="IPR025202">
    <property type="entry name" value="PLD-like_dom"/>
</dbReference>
<sequence>MALHFLNTGKTISRIVALLRNARHEAWLVSPYVNVTGDGEINQAIRAALKRGVIVNLVFRLDTGEEINRAIGNEKIDDLIDKGLHVFTVEHLHAKLYWSDAAVVVTSLNLLETTFESIIDIGLWSDDPKDIANARRFFEAEIRPNILSLDEVMDDRVEALEDEEEDDEDEGFCIRCGDGIDFDPDKPYCLDDYRRWARYGDEDYEDSFCHGCGDEYPATMRKPLCRDCYR</sequence>
<proteinExistence type="predicted"/>
<keyword evidence="3" id="KW-1185">Reference proteome</keyword>
<dbReference type="EMBL" id="FOIJ01000004">
    <property type="protein sequence ID" value="SET80572.1"/>
    <property type="molecule type" value="Genomic_DNA"/>
</dbReference>
<dbReference type="SUPFAM" id="SSF56024">
    <property type="entry name" value="Phospholipase D/nuclease"/>
    <property type="match status" value="1"/>
</dbReference>
<organism evidence="2 3">
    <name type="scientific">Stigmatella erecta</name>
    <dbReference type="NCBI Taxonomy" id="83460"/>
    <lineage>
        <taxon>Bacteria</taxon>
        <taxon>Pseudomonadati</taxon>
        <taxon>Myxococcota</taxon>
        <taxon>Myxococcia</taxon>
        <taxon>Myxococcales</taxon>
        <taxon>Cystobacterineae</taxon>
        <taxon>Archangiaceae</taxon>
        <taxon>Stigmatella</taxon>
    </lineage>
</organism>
<dbReference type="Proteomes" id="UP000199181">
    <property type="component" value="Unassembled WGS sequence"/>
</dbReference>
<feature type="domain" description="Phospholipase D-like" evidence="1">
    <location>
        <begin position="15"/>
        <end position="140"/>
    </location>
</feature>
<reference evidence="3" key="1">
    <citation type="submission" date="2016-10" db="EMBL/GenBank/DDBJ databases">
        <authorList>
            <person name="Varghese N."/>
            <person name="Submissions S."/>
        </authorList>
    </citation>
    <scope>NUCLEOTIDE SEQUENCE [LARGE SCALE GENOMIC DNA]</scope>
    <source>
        <strain evidence="3">DSM 16858</strain>
    </source>
</reference>
<protein>
    <submittedName>
        <fullName evidence="2">PLD-like domain-containing protein</fullName>
    </submittedName>
</protein>
<dbReference type="RefSeq" id="WP_177233580.1">
    <property type="nucleotide sequence ID" value="NZ_FOIJ01000004.1"/>
</dbReference>
<evidence type="ECO:0000313" key="2">
    <source>
        <dbReference type="EMBL" id="SET80572.1"/>
    </source>
</evidence>
<dbReference type="AlphaFoldDB" id="A0A1I0HCH6"/>